<dbReference type="OrthoDB" id="444127at2759"/>
<dbReference type="InterPro" id="IPR051828">
    <property type="entry name" value="HAD-like_hydrolase_domain"/>
</dbReference>
<protein>
    <recommendedName>
        <fullName evidence="3">HAD-like protein</fullName>
    </recommendedName>
</protein>
<accession>A0A4V1J2M1</accession>
<dbReference type="Gene3D" id="1.10.150.720">
    <property type="entry name" value="Haloacid dehalogenase-like hydrolase"/>
    <property type="match status" value="1"/>
</dbReference>
<dbReference type="InterPro" id="IPR044924">
    <property type="entry name" value="HAD-SF_hydro_IA_REG-2-like_cap"/>
</dbReference>
<keyword evidence="2" id="KW-1185">Reference proteome</keyword>
<dbReference type="InterPro" id="IPR023214">
    <property type="entry name" value="HAD_sf"/>
</dbReference>
<dbReference type="PANTHER" id="PTHR46191:SF2">
    <property type="entry name" value="HALOACID DEHALOGENASE-LIKE HYDROLASE DOMAIN-CONTAINING PROTEIN 3"/>
    <property type="match status" value="1"/>
</dbReference>
<dbReference type="GO" id="GO:0005634">
    <property type="term" value="C:nucleus"/>
    <property type="evidence" value="ECO:0007669"/>
    <property type="project" value="TreeGrafter"/>
</dbReference>
<organism evidence="1 2">
    <name type="scientific">Metschnikowia bicuspidata</name>
    <dbReference type="NCBI Taxonomy" id="27322"/>
    <lineage>
        <taxon>Eukaryota</taxon>
        <taxon>Fungi</taxon>
        <taxon>Dikarya</taxon>
        <taxon>Ascomycota</taxon>
        <taxon>Saccharomycotina</taxon>
        <taxon>Pichiomycetes</taxon>
        <taxon>Metschnikowiaceae</taxon>
        <taxon>Metschnikowia</taxon>
    </lineage>
</organism>
<dbReference type="SUPFAM" id="SSF56784">
    <property type="entry name" value="HAD-like"/>
    <property type="match status" value="1"/>
</dbReference>
<dbReference type="Gene3D" id="3.40.50.1000">
    <property type="entry name" value="HAD superfamily/HAD-like"/>
    <property type="match status" value="1"/>
</dbReference>
<dbReference type="InterPro" id="IPR036412">
    <property type="entry name" value="HAD-like_sf"/>
</dbReference>
<dbReference type="PANTHER" id="PTHR46191">
    <property type="match status" value="1"/>
</dbReference>
<dbReference type="EMBL" id="ML004518">
    <property type="protein sequence ID" value="RKP29039.1"/>
    <property type="molecule type" value="Genomic_DNA"/>
</dbReference>
<evidence type="ECO:0008006" key="3">
    <source>
        <dbReference type="Google" id="ProtNLM"/>
    </source>
</evidence>
<evidence type="ECO:0000313" key="1">
    <source>
        <dbReference type="EMBL" id="RKP29039.1"/>
    </source>
</evidence>
<evidence type="ECO:0000313" key="2">
    <source>
        <dbReference type="Proteomes" id="UP000268321"/>
    </source>
</evidence>
<sequence>MIRTHTSVRVFSRQLPLFMNPLHQDRIGKSQSDSAFPTPMLVSFDLWGTLYTPKKSVPEHLAKDFPAIFAAISQEFPNYGGNSANMPSLDEKWRKTDEPLVTKLYEQLMAHFASADAYVLYDDAKLVLGALVANRVPSVAASNSDSYARRILDSLGLGTYFADVYLNFSYEIGHTKLDRWFYGAYFRRHFDAAHAHDPKLIMTCFLERSVRAGCNGVFLDRLRNSVFLSGVEPKRAVSSNCFESHSCHEAEGDDLVMLANNRVCVSGLQPFLRLFGL</sequence>
<proteinExistence type="predicted"/>
<gene>
    <name evidence="1" type="ORF">METBISCDRAFT_28565</name>
</gene>
<dbReference type="Proteomes" id="UP000268321">
    <property type="component" value="Unassembled WGS sequence"/>
</dbReference>
<dbReference type="AlphaFoldDB" id="A0A4V1J2M1"/>
<dbReference type="Pfam" id="PF00702">
    <property type="entry name" value="Hydrolase"/>
    <property type="match status" value="1"/>
</dbReference>
<name>A0A4V1J2M1_9ASCO</name>
<reference evidence="2" key="1">
    <citation type="journal article" date="2018" name="Nat. Microbiol.">
        <title>Leveraging single-cell genomics to expand the fungal tree of life.</title>
        <authorList>
            <person name="Ahrendt S.R."/>
            <person name="Quandt C.A."/>
            <person name="Ciobanu D."/>
            <person name="Clum A."/>
            <person name="Salamov A."/>
            <person name="Andreopoulos B."/>
            <person name="Cheng J.F."/>
            <person name="Woyke T."/>
            <person name="Pelin A."/>
            <person name="Henrissat B."/>
            <person name="Reynolds N.K."/>
            <person name="Benny G.L."/>
            <person name="Smith M.E."/>
            <person name="James T.Y."/>
            <person name="Grigoriev I.V."/>
        </authorList>
    </citation>
    <scope>NUCLEOTIDE SEQUENCE [LARGE SCALE GENOMIC DNA]</scope>
    <source>
        <strain evidence="2">Baker2002</strain>
    </source>
</reference>